<organism evidence="1 2">
    <name type="scientific">Secundilactobacillus kimchicus JCM 15530</name>
    <dbReference type="NCBI Taxonomy" id="1302272"/>
    <lineage>
        <taxon>Bacteria</taxon>
        <taxon>Bacillati</taxon>
        <taxon>Bacillota</taxon>
        <taxon>Bacilli</taxon>
        <taxon>Lactobacillales</taxon>
        <taxon>Lactobacillaceae</taxon>
        <taxon>Secundilactobacillus</taxon>
    </lineage>
</organism>
<accession>A0A0R1HQS7</accession>
<dbReference type="EMBL" id="AZCX01000001">
    <property type="protein sequence ID" value="KRK49173.1"/>
    <property type="molecule type" value="Genomic_DNA"/>
</dbReference>
<dbReference type="Proteomes" id="UP000050911">
    <property type="component" value="Unassembled WGS sequence"/>
</dbReference>
<comment type="caution">
    <text evidence="1">The sequence shown here is derived from an EMBL/GenBank/DDBJ whole genome shotgun (WGS) entry which is preliminary data.</text>
</comment>
<gene>
    <name evidence="1" type="ORF">FC96_GL000094</name>
</gene>
<proteinExistence type="predicted"/>
<dbReference type="STRING" id="1302272.FC96_GL000094"/>
<name>A0A0R1HQS7_9LACO</name>
<sequence length="333" mass="38282">MDIKQQLATKYDNVAIYTSGFYADPEDDLGTRSKLLETLKSFVMNQHADTPFSLQIMTTNGEINVMPLGLLSLDELKAYENERRKTTGLTSQATGIPMVVQFSAHTDDAAVKKEIVGTTDELFDQFNNHFTAIWMVVKSYLAENLAILQNLERDLITDSQDVQQEYFNNFSAMDSAHRKAQLGYELKDADLKHFSHFMADMHEVQNIVMSAAGFSTHEIIGDQLFAQVMNDRVLRNTLFWVLDNTFYEIMYYFIEKYQANPAGDKMVKHLRHQKKLMIINMRNDAFQRSQNVLEDPKQKVDMTRYFSDIFIPVAEQFSAEIDKFNVSGSVSHD</sequence>
<dbReference type="OrthoDB" id="2311211at2"/>
<dbReference type="AlphaFoldDB" id="A0A0R1HQS7"/>
<protein>
    <submittedName>
        <fullName evidence="1">Uncharacterized protein</fullName>
    </submittedName>
</protein>
<evidence type="ECO:0000313" key="1">
    <source>
        <dbReference type="EMBL" id="KRK49173.1"/>
    </source>
</evidence>
<keyword evidence="2" id="KW-1185">Reference proteome</keyword>
<evidence type="ECO:0000313" key="2">
    <source>
        <dbReference type="Proteomes" id="UP000050911"/>
    </source>
</evidence>
<dbReference type="RefSeq" id="WP_056941610.1">
    <property type="nucleotide sequence ID" value="NZ_AZCX01000001.1"/>
</dbReference>
<dbReference type="PATRIC" id="fig|1302272.5.peg.92"/>
<reference evidence="1 2" key="1">
    <citation type="journal article" date="2015" name="Genome Announc.">
        <title>Expanding the biotechnology potential of lactobacilli through comparative genomics of 213 strains and associated genera.</title>
        <authorList>
            <person name="Sun Z."/>
            <person name="Harris H.M."/>
            <person name="McCann A."/>
            <person name="Guo C."/>
            <person name="Argimon S."/>
            <person name="Zhang W."/>
            <person name="Yang X."/>
            <person name="Jeffery I.B."/>
            <person name="Cooney J.C."/>
            <person name="Kagawa T.F."/>
            <person name="Liu W."/>
            <person name="Song Y."/>
            <person name="Salvetti E."/>
            <person name="Wrobel A."/>
            <person name="Rasinkangas P."/>
            <person name="Parkhill J."/>
            <person name="Rea M.C."/>
            <person name="O'Sullivan O."/>
            <person name="Ritari J."/>
            <person name="Douillard F.P."/>
            <person name="Paul Ross R."/>
            <person name="Yang R."/>
            <person name="Briner A.E."/>
            <person name="Felis G.E."/>
            <person name="de Vos W.M."/>
            <person name="Barrangou R."/>
            <person name="Klaenhammer T.R."/>
            <person name="Caufield P.W."/>
            <person name="Cui Y."/>
            <person name="Zhang H."/>
            <person name="O'Toole P.W."/>
        </authorList>
    </citation>
    <scope>NUCLEOTIDE SEQUENCE [LARGE SCALE GENOMIC DNA]</scope>
    <source>
        <strain evidence="1 2">JCM 15530</strain>
    </source>
</reference>